<gene>
    <name evidence="3" type="ORF">LVJ94_15310</name>
</gene>
<feature type="region of interest" description="Disordered" evidence="1">
    <location>
        <begin position="188"/>
        <end position="210"/>
    </location>
</feature>
<keyword evidence="4" id="KW-1185">Reference proteome</keyword>
<evidence type="ECO:0000256" key="1">
    <source>
        <dbReference type="SAM" id="MobiDB-lite"/>
    </source>
</evidence>
<accession>A0ABZ2LCU4</accession>
<keyword evidence="2" id="KW-0472">Membrane</keyword>
<reference evidence="3" key="1">
    <citation type="submission" date="2021-12" db="EMBL/GenBank/DDBJ databases">
        <title>Discovery of the Pendulisporaceae a myxobacterial family with distinct sporulation behavior and unique specialized metabolism.</title>
        <authorList>
            <person name="Garcia R."/>
            <person name="Popoff A."/>
            <person name="Bader C.D."/>
            <person name="Loehr J."/>
            <person name="Walesch S."/>
            <person name="Walt C."/>
            <person name="Boldt J."/>
            <person name="Bunk B."/>
            <person name="Haeckl F.J.F.P.J."/>
            <person name="Gunesch A.P."/>
            <person name="Birkelbach J."/>
            <person name="Nuebel U."/>
            <person name="Pietschmann T."/>
            <person name="Bach T."/>
            <person name="Mueller R."/>
        </authorList>
    </citation>
    <scope>NUCLEOTIDE SEQUENCE</scope>
    <source>
        <strain evidence="3">MSr11367</strain>
    </source>
</reference>
<evidence type="ECO:0000313" key="4">
    <source>
        <dbReference type="Proteomes" id="UP001374803"/>
    </source>
</evidence>
<sequence length="327" mass="33874">MAFTLSLATAGAVHAQPTAAEKDMARTLMGEGEAQRDRGDLEAALKSFQAADAIMHVPTTSLEVAKTQTALGRFLEAQEMVAAVLHYPVKRNEPRPFTIARENAKALQDDLDRRTPTILIHVAQMGRTADFPATLTFDGTAISEPAPGTGRKVNPGHHVIAAQAGDLSTRVEIDIVERETRNVTLRLGTPEPAASPVAEGASVVPPPPGKEPSKPNYLAYTGFGVGAAGVAVGAITGIVVLANAGDLRDSCNKPPGNTCTGDDVDKLSSTKTWATVSTVSFIVGGAGLAVGTLALVFGKSPSTSTRAATPRVEPWFGVASAGVSGQF</sequence>
<dbReference type="EMBL" id="CP089983">
    <property type="protein sequence ID" value="WXB08600.1"/>
    <property type="molecule type" value="Genomic_DNA"/>
</dbReference>
<dbReference type="RefSeq" id="WP_394838272.1">
    <property type="nucleotide sequence ID" value="NZ_CP089929.1"/>
</dbReference>
<keyword evidence="2" id="KW-0812">Transmembrane</keyword>
<evidence type="ECO:0000256" key="2">
    <source>
        <dbReference type="SAM" id="Phobius"/>
    </source>
</evidence>
<protein>
    <recommendedName>
        <fullName evidence="5">PEGA domain-containing protein</fullName>
    </recommendedName>
</protein>
<dbReference type="Proteomes" id="UP001374803">
    <property type="component" value="Chromosome"/>
</dbReference>
<keyword evidence="2" id="KW-1133">Transmembrane helix</keyword>
<proteinExistence type="predicted"/>
<evidence type="ECO:0008006" key="5">
    <source>
        <dbReference type="Google" id="ProtNLM"/>
    </source>
</evidence>
<name>A0ABZ2LCU4_9BACT</name>
<evidence type="ECO:0000313" key="3">
    <source>
        <dbReference type="EMBL" id="WXB08600.1"/>
    </source>
</evidence>
<feature type="transmembrane region" description="Helical" evidence="2">
    <location>
        <begin position="273"/>
        <end position="297"/>
    </location>
</feature>
<organism evidence="3 4">
    <name type="scientific">Pendulispora rubella</name>
    <dbReference type="NCBI Taxonomy" id="2741070"/>
    <lineage>
        <taxon>Bacteria</taxon>
        <taxon>Pseudomonadati</taxon>
        <taxon>Myxococcota</taxon>
        <taxon>Myxococcia</taxon>
        <taxon>Myxococcales</taxon>
        <taxon>Sorangiineae</taxon>
        <taxon>Pendulisporaceae</taxon>
        <taxon>Pendulispora</taxon>
    </lineage>
</organism>